<keyword evidence="6" id="KW-0479">Metal-binding</keyword>
<gene>
    <name evidence="11" type="ORF">NBH00_07615</name>
</gene>
<evidence type="ECO:0000256" key="7">
    <source>
        <dbReference type="ARBA" id="ARBA00022827"/>
    </source>
</evidence>
<evidence type="ECO:0000256" key="6">
    <source>
        <dbReference type="ARBA" id="ARBA00022723"/>
    </source>
</evidence>
<dbReference type="Proteomes" id="UP001056035">
    <property type="component" value="Chromosome"/>
</dbReference>
<evidence type="ECO:0000256" key="4">
    <source>
        <dbReference type="ARBA" id="ARBA00022630"/>
    </source>
</evidence>
<evidence type="ECO:0000256" key="10">
    <source>
        <dbReference type="ARBA" id="ARBA00048540"/>
    </source>
</evidence>
<comment type="catalytic activity">
    <reaction evidence="10">
        <text>L-threonyl-[protein] + FAD = FMN-L-threonyl-[protein] + AMP + H(+)</text>
        <dbReference type="Rhea" id="RHEA:36847"/>
        <dbReference type="Rhea" id="RHEA-COMP:11060"/>
        <dbReference type="Rhea" id="RHEA-COMP:11061"/>
        <dbReference type="ChEBI" id="CHEBI:15378"/>
        <dbReference type="ChEBI" id="CHEBI:30013"/>
        <dbReference type="ChEBI" id="CHEBI:57692"/>
        <dbReference type="ChEBI" id="CHEBI:74257"/>
        <dbReference type="ChEBI" id="CHEBI:456215"/>
        <dbReference type="EC" id="2.7.1.180"/>
    </reaction>
</comment>
<evidence type="ECO:0000313" key="12">
    <source>
        <dbReference type="Proteomes" id="UP001056035"/>
    </source>
</evidence>
<accession>A0ABY5DYW4</accession>
<protein>
    <recommendedName>
        <fullName evidence="3">FAD:protein FMN transferase</fullName>
        <ecNumber evidence="2">2.7.1.180</ecNumber>
    </recommendedName>
    <alternativeName>
        <fullName evidence="9">Flavin transferase</fullName>
    </alternativeName>
</protein>
<dbReference type="RefSeq" id="WP_254572740.1">
    <property type="nucleotide sequence ID" value="NZ_CP098502.1"/>
</dbReference>
<keyword evidence="4" id="KW-0285">Flavoprotein</keyword>
<dbReference type="Gene3D" id="3.10.520.10">
    <property type="entry name" value="ApbE-like domains"/>
    <property type="match status" value="2"/>
</dbReference>
<dbReference type="EC" id="2.7.1.180" evidence="2"/>
<evidence type="ECO:0000256" key="5">
    <source>
        <dbReference type="ARBA" id="ARBA00022679"/>
    </source>
</evidence>
<sequence>MPVAIDVRDAVVPRAAVAEAFAWLEWVDATFSTYRADSEIARLNRGELTLGGCDPRVAEVLAACDALRERTGGAFDAAAAAAMPGARERPGCGGHPGAVEPAGYVKGWAAARAWDILAAAGVRNALVDAAGDMVVRGRPAPGERWRIGIEHPLERDAVAAVLELTDLCVATSGTARRGEHIVVPATGAPPAGVLAVTCVGRDLAVTDALATAAFAMGPASAEWLAVQPDVEAMVVLADGTVRLTPGFDALRVS</sequence>
<dbReference type="Pfam" id="PF02424">
    <property type="entry name" value="ApbE"/>
    <property type="match status" value="2"/>
</dbReference>
<dbReference type="InterPro" id="IPR024932">
    <property type="entry name" value="ApbE"/>
</dbReference>
<dbReference type="InterPro" id="IPR003374">
    <property type="entry name" value="ApbE-like_sf"/>
</dbReference>
<dbReference type="GO" id="GO:0016740">
    <property type="term" value="F:transferase activity"/>
    <property type="evidence" value="ECO:0007669"/>
    <property type="project" value="UniProtKB-KW"/>
</dbReference>
<reference evidence="11 12" key="1">
    <citation type="submission" date="2022-06" db="EMBL/GenBank/DDBJ databases">
        <title>Paraconexibacter antarcticus.</title>
        <authorList>
            <person name="Kim C.S."/>
        </authorList>
    </citation>
    <scope>NUCLEOTIDE SEQUENCE [LARGE SCALE GENOMIC DNA]</scope>
    <source>
        <strain evidence="11 12">02-257</strain>
    </source>
</reference>
<keyword evidence="7" id="KW-0274">FAD</keyword>
<dbReference type="PANTHER" id="PTHR30040">
    <property type="entry name" value="THIAMINE BIOSYNTHESIS LIPOPROTEIN APBE"/>
    <property type="match status" value="1"/>
</dbReference>
<dbReference type="SUPFAM" id="SSF143631">
    <property type="entry name" value="ApbE-like"/>
    <property type="match status" value="1"/>
</dbReference>
<keyword evidence="8" id="KW-0460">Magnesium</keyword>
<evidence type="ECO:0000256" key="2">
    <source>
        <dbReference type="ARBA" id="ARBA00011955"/>
    </source>
</evidence>
<dbReference type="EMBL" id="CP098502">
    <property type="protein sequence ID" value="UTI66062.1"/>
    <property type="molecule type" value="Genomic_DNA"/>
</dbReference>
<evidence type="ECO:0000256" key="8">
    <source>
        <dbReference type="ARBA" id="ARBA00022842"/>
    </source>
</evidence>
<organism evidence="11 12">
    <name type="scientific">Paraconexibacter antarcticus</name>
    <dbReference type="NCBI Taxonomy" id="2949664"/>
    <lineage>
        <taxon>Bacteria</taxon>
        <taxon>Bacillati</taxon>
        <taxon>Actinomycetota</taxon>
        <taxon>Thermoleophilia</taxon>
        <taxon>Solirubrobacterales</taxon>
        <taxon>Paraconexibacteraceae</taxon>
        <taxon>Paraconexibacter</taxon>
    </lineage>
</organism>
<keyword evidence="12" id="KW-1185">Reference proteome</keyword>
<evidence type="ECO:0000256" key="3">
    <source>
        <dbReference type="ARBA" id="ARBA00016337"/>
    </source>
</evidence>
<comment type="cofactor">
    <cofactor evidence="1">
        <name>Mg(2+)</name>
        <dbReference type="ChEBI" id="CHEBI:18420"/>
    </cofactor>
</comment>
<proteinExistence type="predicted"/>
<evidence type="ECO:0000313" key="11">
    <source>
        <dbReference type="EMBL" id="UTI66062.1"/>
    </source>
</evidence>
<keyword evidence="5 11" id="KW-0808">Transferase</keyword>
<evidence type="ECO:0000256" key="1">
    <source>
        <dbReference type="ARBA" id="ARBA00001946"/>
    </source>
</evidence>
<name>A0ABY5DYW4_9ACTN</name>
<evidence type="ECO:0000256" key="9">
    <source>
        <dbReference type="ARBA" id="ARBA00031306"/>
    </source>
</evidence>
<dbReference type="PANTHER" id="PTHR30040:SF2">
    <property type="entry name" value="FAD:PROTEIN FMN TRANSFERASE"/>
    <property type="match status" value="1"/>
</dbReference>